<evidence type="ECO:0000256" key="6">
    <source>
        <dbReference type="ARBA" id="ARBA00022695"/>
    </source>
</evidence>
<keyword evidence="8 11" id="KW-0067">ATP-binding</keyword>
<dbReference type="NCBIfam" id="TIGR00125">
    <property type="entry name" value="cyt_tran_rel"/>
    <property type="match status" value="1"/>
</dbReference>
<dbReference type="GO" id="GO:0009435">
    <property type="term" value="P:NAD+ biosynthetic process"/>
    <property type="evidence" value="ECO:0007669"/>
    <property type="project" value="UniProtKB-UniRule"/>
</dbReference>
<dbReference type="GO" id="GO:0004515">
    <property type="term" value="F:nicotinate-nucleotide adenylyltransferase activity"/>
    <property type="evidence" value="ECO:0007669"/>
    <property type="project" value="UniProtKB-UniRule"/>
</dbReference>
<proteinExistence type="inferred from homology"/>
<dbReference type="EC" id="2.7.7.18" evidence="11"/>
<dbReference type="CDD" id="cd02165">
    <property type="entry name" value="NMNAT"/>
    <property type="match status" value="1"/>
</dbReference>
<evidence type="ECO:0000256" key="2">
    <source>
        <dbReference type="ARBA" id="ARBA00005019"/>
    </source>
</evidence>
<dbReference type="PANTHER" id="PTHR39321">
    <property type="entry name" value="NICOTINATE-NUCLEOTIDE ADENYLYLTRANSFERASE-RELATED"/>
    <property type="match status" value="1"/>
</dbReference>
<evidence type="ECO:0000256" key="5">
    <source>
        <dbReference type="ARBA" id="ARBA00022679"/>
    </source>
</evidence>
<comment type="catalytic activity">
    <reaction evidence="10 11">
        <text>nicotinate beta-D-ribonucleotide + ATP + H(+) = deamido-NAD(+) + diphosphate</text>
        <dbReference type="Rhea" id="RHEA:22860"/>
        <dbReference type="ChEBI" id="CHEBI:15378"/>
        <dbReference type="ChEBI" id="CHEBI:30616"/>
        <dbReference type="ChEBI" id="CHEBI:33019"/>
        <dbReference type="ChEBI" id="CHEBI:57502"/>
        <dbReference type="ChEBI" id="CHEBI:58437"/>
        <dbReference type="EC" id="2.7.7.18"/>
    </reaction>
</comment>
<keyword evidence="7 11" id="KW-0547">Nucleotide-binding</keyword>
<organism evidence="13 14">
    <name type="scientific">Oxalobacter vibrioformis</name>
    <dbReference type="NCBI Taxonomy" id="933080"/>
    <lineage>
        <taxon>Bacteria</taxon>
        <taxon>Pseudomonadati</taxon>
        <taxon>Pseudomonadota</taxon>
        <taxon>Betaproteobacteria</taxon>
        <taxon>Burkholderiales</taxon>
        <taxon>Oxalobacteraceae</taxon>
        <taxon>Oxalobacter</taxon>
    </lineage>
</organism>
<dbReference type="InterPro" id="IPR014729">
    <property type="entry name" value="Rossmann-like_a/b/a_fold"/>
</dbReference>
<evidence type="ECO:0000256" key="4">
    <source>
        <dbReference type="ARBA" id="ARBA00022642"/>
    </source>
</evidence>
<keyword evidence="4 11" id="KW-0662">Pyridine nucleotide biosynthesis</keyword>
<gene>
    <name evidence="11 13" type="primary">nadD</name>
    <name evidence="13" type="ORF">NB640_02660</name>
</gene>
<comment type="pathway">
    <text evidence="2 11">Cofactor biosynthesis; NAD(+) biosynthesis; deamido-NAD(+) from nicotinate D-ribonucleotide: step 1/1.</text>
</comment>
<keyword evidence="14" id="KW-1185">Reference proteome</keyword>
<dbReference type="SUPFAM" id="SSF52374">
    <property type="entry name" value="Nucleotidylyl transferase"/>
    <property type="match status" value="1"/>
</dbReference>
<dbReference type="NCBIfam" id="TIGR00482">
    <property type="entry name" value="nicotinate (nicotinamide) nucleotide adenylyltransferase"/>
    <property type="match status" value="1"/>
</dbReference>
<feature type="domain" description="Cytidyltransferase-like" evidence="12">
    <location>
        <begin position="8"/>
        <end position="189"/>
    </location>
</feature>
<dbReference type="InterPro" id="IPR005248">
    <property type="entry name" value="NadD/NMNAT"/>
</dbReference>
<dbReference type="NCBIfam" id="NF000839">
    <property type="entry name" value="PRK00071.1-1"/>
    <property type="match status" value="1"/>
</dbReference>
<keyword evidence="9 11" id="KW-0520">NAD</keyword>
<dbReference type="HAMAP" id="MF_00244">
    <property type="entry name" value="NaMN_adenylyltr"/>
    <property type="match status" value="1"/>
</dbReference>
<evidence type="ECO:0000256" key="10">
    <source>
        <dbReference type="ARBA" id="ARBA00048721"/>
    </source>
</evidence>
<evidence type="ECO:0000256" key="8">
    <source>
        <dbReference type="ARBA" id="ARBA00022840"/>
    </source>
</evidence>
<dbReference type="EMBL" id="CP098242">
    <property type="protein sequence ID" value="WAW10579.1"/>
    <property type="molecule type" value="Genomic_DNA"/>
</dbReference>
<evidence type="ECO:0000313" key="14">
    <source>
        <dbReference type="Proteomes" id="UP001156215"/>
    </source>
</evidence>
<dbReference type="InterPro" id="IPR004821">
    <property type="entry name" value="Cyt_trans-like"/>
</dbReference>
<reference evidence="13" key="1">
    <citation type="journal article" date="2022" name="Front. Microbiol.">
        <title>New perspectives on an old grouping: The genomic and phenotypic variability of Oxalobacter formigenes and the implications for calcium oxalate stone prevention.</title>
        <authorList>
            <person name="Chmiel J.A."/>
            <person name="Carr C."/>
            <person name="Stuivenberg G.A."/>
            <person name="Venema R."/>
            <person name="Chanyi R.M."/>
            <person name="Al K.F."/>
            <person name="Giguere D."/>
            <person name="Say H."/>
            <person name="Akouris P.P."/>
            <person name="Dominguez Romero S.A."/>
            <person name="Kwong A."/>
            <person name="Tai V."/>
            <person name="Koval S.F."/>
            <person name="Razvi H."/>
            <person name="Bjazevic J."/>
            <person name="Burton J.P."/>
        </authorList>
    </citation>
    <scope>NUCLEOTIDE SEQUENCE</scope>
    <source>
        <strain evidence="13">WoOx3</strain>
    </source>
</reference>
<dbReference type="Gene3D" id="3.40.50.620">
    <property type="entry name" value="HUPs"/>
    <property type="match status" value="1"/>
</dbReference>
<comment type="function">
    <text evidence="1 11">Catalyzes the reversible adenylation of nicotinate mononucleotide (NaMN) to nicotinic acid adenine dinucleotide (NaAD).</text>
</comment>
<accession>A0A9E9LXB5</accession>
<evidence type="ECO:0000313" key="13">
    <source>
        <dbReference type="EMBL" id="WAW10579.1"/>
    </source>
</evidence>
<keyword evidence="5 11" id="KW-0808">Transferase</keyword>
<dbReference type="RefSeq" id="WP_269309601.1">
    <property type="nucleotide sequence ID" value="NZ_CP098242.1"/>
</dbReference>
<sequence length="217" mass="24458">MSADCIVILGGSFDPVHAGHIAIAEYFCHLFQTRMLRLIPAGNPWQKPALHASAIQRIDMLRLAFEASLLSVTIDRQETERSGPSYTIDTLRAIRTETGNHISLVFIVGADQLLNLNTWHQWKQLVDFAHIAVASRPGFTLEPSTLPQEVYDLFFSRLADPDEIRNTPCGHTCLAESMDVDISASEIRKNAWRSDTYHPLVPAKVLDYIVKNNLYRD</sequence>
<dbReference type="PANTHER" id="PTHR39321:SF3">
    <property type="entry name" value="PHOSPHOPANTETHEINE ADENYLYLTRANSFERASE"/>
    <property type="match status" value="1"/>
</dbReference>
<evidence type="ECO:0000256" key="7">
    <source>
        <dbReference type="ARBA" id="ARBA00022741"/>
    </source>
</evidence>
<keyword evidence="6 11" id="KW-0548">Nucleotidyltransferase</keyword>
<evidence type="ECO:0000256" key="9">
    <source>
        <dbReference type="ARBA" id="ARBA00023027"/>
    </source>
</evidence>
<comment type="similarity">
    <text evidence="3 11">Belongs to the NadD family.</text>
</comment>
<dbReference type="AlphaFoldDB" id="A0A9E9LXB5"/>
<dbReference type="GO" id="GO:0005524">
    <property type="term" value="F:ATP binding"/>
    <property type="evidence" value="ECO:0007669"/>
    <property type="project" value="UniProtKB-KW"/>
</dbReference>
<evidence type="ECO:0000256" key="11">
    <source>
        <dbReference type="HAMAP-Rule" id="MF_00244"/>
    </source>
</evidence>
<dbReference type="KEGG" id="ovb:NB640_02660"/>
<dbReference type="Proteomes" id="UP001156215">
    <property type="component" value="Chromosome"/>
</dbReference>
<evidence type="ECO:0000256" key="1">
    <source>
        <dbReference type="ARBA" id="ARBA00002324"/>
    </source>
</evidence>
<dbReference type="Pfam" id="PF01467">
    <property type="entry name" value="CTP_transf_like"/>
    <property type="match status" value="1"/>
</dbReference>
<evidence type="ECO:0000256" key="3">
    <source>
        <dbReference type="ARBA" id="ARBA00009014"/>
    </source>
</evidence>
<name>A0A9E9LXB5_9BURK</name>
<evidence type="ECO:0000259" key="12">
    <source>
        <dbReference type="Pfam" id="PF01467"/>
    </source>
</evidence>
<protein>
    <recommendedName>
        <fullName evidence="11">Probable nicotinate-nucleotide adenylyltransferase</fullName>
        <ecNumber evidence="11">2.7.7.18</ecNumber>
    </recommendedName>
    <alternativeName>
        <fullName evidence="11">Deamido-NAD(+) diphosphorylase</fullName>
    </alternativeName>
    <alternativeName>
        <fullName evidence="11">Deamido-NAD(+) pyrophosphorylase</fullName>
    </alternativeName>
    <alternativeName>
        <fullName evidence="11">Nicotinate mononucleotide adenylyltransferase</fullName>
        <shortName evidence="11">NaMN adenylyltransferase</shortName>
    </alternativeName>
</protein>